<gene>
    <name evidence="1" type="ORF">CQ13_37005</name>
</gene>
<dbReference type="AlphaFoldDB" id="A0A0R3M7H9"/>
<organism evidence="1 2">
    <name type="scientific">Bradyrhizobium retamae</name>
    <dbReference type="NCBI Taxonomy" id="1300035"/>
    <lineage>
        <taxon>Bacteria</taxon>
        <taxon>Pseudomonadati</taxon>
        <taxon>Pseudomonadota</taxon>
        <taxon>Alphaproteobacteria</taxon>
        <taxon>Hyphomicrobiales</taxon>
        <taxon>Nitrobacteraceae</taxon>
        <taxon>Bradyrhizobium</taxon>
    </lineage>
</organism>
<sequence>MLAGQPFFAQSLRTAQLEIVDVSPARLSRIRSMLKEDVDAERMQGAVPPCRLASRLPSEAELIGSPPAESLFSSPTPRRQCRAYRIVGD</sequence>
<protein>
    <submittedName>
        <fullName evidence="1">Uncharacterized protein</fullName>
    </submittedName>
</protein>
<evidence type="ECO:0000313" key="2">
    <source>
        <dbReference type="Proteomes" id="UP000052023"/>
    </source>
</evidence>
<dbReference type="EMBL" id="LLYA01000221">
    <property type="protein sequence ID" value="KRR16180.1"/>
    <property type="molecule type" value="Genomic_DNA"/>
</dbReference>
<evidence type="ECO:0000313" key="1">
    <source>
        <dbReference type="EMBL" id="KRR16180.1"/>
    </source>
</evidence>
<dbReference type="Proteomes" id="UP000052023">
    <property type="component" value="Unassembled WGS sequence"/>
</dbReference>
<name>A0A0R3M7H9_9BRAD</name>
<keyword evidence="2" id="KW-1185">Reference proteome</keyword>
<proteinExistence type="predicted"/>
<reference evidence="1 2" key="1">
    <citation type="submission" date="2014-03" db="EMBL/GenBank/DDBJ databases">
        <title>Bradyrhizobium valentinum sp. nov., isolated from effective nodules of Lupinus mariae-josephae, a lupine endemic of basic-lime soils in Eastern Spain.</title>
        <authorList>
            <person name="Duran D."/>
            <person name="Rey L."/>
            <person name="Navarro A."/>
            <person name="Busquets A."/>
            <person name="Imperial J."/>
            <person name="Ruiz-Argueso T."/>
        </authorList>
    </citation>
    <scope>NUCLEOTIDE SEQUENCE [LARGE SCALE GENOMIC DNA]</scope>
    <source>
        <strain evidence="1 2">Ro19</strain>
    </source>
</reference>
<accession>A0A0R3M7H9</accession>
<comment type="caution">
    <text evidence="1">The sequence shown here is derived from an EMBL/GenBank/DDBJ whole genome shotgun (WGS) entry which is preliminary data.</text>
</comment>